<sequence length="382" mass="36814">MADERYEWLDHEAAERLLRGEPVDADDDYAQWQVERLSEVLDSARGGVGPLAPGPSGELPGEEAALVAFRAARSAHVTKSQVATGSDLGSVRMGTALRPLRPARPRGWTRPARWGLAASVAGLAVGGVAVAASTGVLPTFGGHKTPLPAASASAPTTPVGPAVVPPGSTGPRASTGPGGPTSSTSPAPSTGANGAATVGGGSAGGDDGTSGGRTDPGDWGRTVTRAPDGTWPARATQACRDFRDGRLDTARRRQLELAANADSGSVRRFCDQVLAGGGRQSGNTSAGTGAVGGTGTSAGTGAVGGLPGAGTGTGTGVGKGGSGSGGTGGDSDNGDPDTARGGQGTTGKNGGGGSGGATGKGASSSGTSGQKPSGKGSDGKRS</sequence>
<evidence type="ECO:0000256" key="1">
    <source>
        <dbReference type="SAM" id="MobiDB-lite"/>
    </source>
</evidence>
<evidence type="ECO:0000256" key="2">
    <source>
        <dbReference type="SAM" id="Phobius"/>
    </source>
</evidence>
<evidence type="ECO:0000313" key="4">
    <source>
        <dbReference type="Proteomes" id="UP001250181"/>
    </source>
</evidence>
<keyword evidence="4" id="KW-1185">Reference proteome</keyword>
<feature type="region of interest" description="Disordered" evidence="1">
    <location>
        <begin position="148"/>
        <end position="234"/>
    </location>
</feature>
<keyword evidence="2" id="KW-0812">Transmembrane</keyword>
<feature type="compositionally biased region" description="Low complexity" evidence="1">
    <location>
        <begin position="148"/>
        <end position="196"/>
    </location>
</feature>
<gene>
    <name evidence="3" type="ORF">RND61_14225</name>
</gene>
<feature type="compositionally biased region" description="Gly residues" evidence="1">
    <location>
        <begin position="197"/>
        <end position="211"/>
    </location>
</feature>
<feature type="transmembrane region" description="Helical" evidence="2">
    <location>
        <begin position="114"/>
        <end position="137"/>
    </location>
</feature>
<keyword evidence="2" id="KW-1133">Transmembrane helix</keyword>
<keyword evidence="2" id="KW-0472">Membrane</keyword>
<organism evidence="3 4">
    <name type="scientific">Streptomyces tamarix</name>
    <dbReference type="NCBI Taxonomy" id="3078565"/>
    <lineage>
        <taxon>Bacteria</taxon>
        <taxon>Bacillati</taxon>
        <taxon>Actinomycetota</taxon>
        <taxon>Actinomycetes</taxon>
        <taxon>Kitasatosporales</taxon>
        <taxon>Streptomycetaceae</taxon>
        <taxon>Streptomyces</taxon>
    </lineage>
</organism>
<comment type="caution">
    <text evidence="3">The sequence shown here is derived from an EMBL/GenBank/DDBJ whole genome shotgun (WGS) entry which is preliminary data.</text>
</comment>
<name>A0ABU3QKC6_9ACTN</name>
<feature type="compositionally biased region" description="Low complexity" evidence="1">
    <location>
        <begin position="360"/>
        <end position="370"/>
    </location>
</feature>
<dbReference type="RefSeq" id="WP_315878292.1">
    <property type="nucleotide sequence ID" value="NZ_JAWCTQ010000015.1"/>
</dbReference>
<feature type="region of interest" description="Disordered" evidence="1">
    <location>
        <begin position="298"/>
        <end position="382"/>
    </location>
</feature>
<feature type="compositionally biased region" description="Gly residues" evidence="1">
    <location>
        <begin position="341"/>
        <end position="359"/>
    </location>
</feature>
<reference evidence="3 4" key="1">
    <citation type="submission" date="2023-09" db="EMBL/GenBank/DDBJ databases">
        <title>Streptomyces sp. nov.: A antagonism against Alternaria gaisen Producing Streptochlin, Isolated from Tamarix root soil.</title>
        <authorList>
            <person name="Chen Y."/>
        </authorList>
    </citation>
    <scope>NUCLEOTIDE SEQUENCE [LARGE SCALE GENOMIC DNA]</scope>
    <source>
        <strain evidence="3 4">TRM76323</strain>
    </source>
</reference>
<accession>A0ABU3QKC6</accession>
<proteinExistence type="predicted"/>
<dbReference type="Proteomes" id="UP001250181">
    <property type="component" value="Unassembled WGS sequence"/>
</dbReference>
<protein>
    <submittedName>
        <fullName evidence="3">Uncharacterized protein</fullName>
    </submittedName>
</protein>
<dbReference type="EMBL" id="JAWCTQ010000015">
    <property type="protein sequence ID" value="MDT9683220.1"/>
    <property type="molecule type" value="Genomic_DNA"/>
</dbReference>
<evidence type="ECO:0000313" key="3">
    <source>
        <dbReference type="EMBL" id="MDT9683220.1"/>
    </source>
</evidence>
<feature type="compositionally biased region" description="Gly residues" evidence="1">
    <location>
        <begin position="298"/>
        <end position="331"/>
    </location>
</feature>